<feature type="transmembrane region" description="Helical" evidence="10">
    <location>
        <begin position="89"/>
        <end position="113"/>
    </location>
</feature>
<reference evidence="11" key="2">
    <citation type="submission" date="2025-09" db="UniProtKB">
        <authorList>
            <consortium name="Ensembl"/>
        </authorList>
    </citation>
    <scope>IDENTIFICATION</scope>
</reference>
<keyword evidence="6 10" id="KW-0812">Transmembrane</keyword>
<evidence type="ECO:0000313" key="11">
    <source>
        <dbReference type="Ensembl" id="ENSFHEP00000028402.1"/>
    </source>
</evidence>
<dbReference type="Proteomes" id="UP000265000">
    <property type="component" value="Unplaced"/>
</dbReference>
<comment type="similarity">
    <text evidence="3">Belongs to the claudin family.</text>
</comment>
<protein>
    <recommendedName>
        <fullName evidence="13">Claudin 34</fullName>
    </recommendedName>
</protein>
<dbReference type="GO" id="GO:0005923">
    <property type="term" value="C:bicellular tight junction"/>
    <property type="evidence" value="ECO:0007669"/>
    <property type="project" value="UniProtKB-SubCell"/>
</dbReference>
<keyword evidence="8 10" id="KW-1133">Transmembrane helix</keyword>
<dbReference type="AlphaFoldDB" id="A0A3Q2QNQ1"/>
<dbReference type="Ensembl" id="ENSFHET00000018017.1">
    <property type="protein sequence ID" value="ENSFHEP00000028402.1"/>
    <property type="gene ID" value="ENSFHEG00000012506.1"/>
</dbReference>
<dbReference type="PANTHER" id="PTHR12002">
    <property type="entry name" value="CLAUDIN"/>
    <property type="match status" value="1"/>
</dbReference>
<evidence type="ECO:0000256" key="7">
    <source>
        <dbReference type="ARBA" id="ARBA00022949"/>
    </source>
</evidence>
<feature type="transmembrane region" description="Helical" evidence="10">
    <location>
        <begin position="174"/>
        <end position="198"/>
    </location>
</feature>
<evidence type="ECO:0000256" key="8">
    <source>
        <dbReference type="ARBA" id="ARBA00022989"/>
    </source>
</evidence>
<evidence type="ECO:0000313" key="12">
    <source>
        <dbReference type="Proteomes" id="UP000265000"/>
    </source>
</evidence>
<evidence type="ECO:0000256" key="1">
    <source>
        <dbReference type="ARBA" id="ARBA00004435"/>
    </source>
</evidence>
<feature type="transmembrane region" description="Helical" evidence="10">
    <location>
        <begin position="12"/>
        <end position="31"/>
    </location>
</feature>
<keyword evidence="9 10" id="KW-0472">Membrane</keyword>
<dbReference type="InterPro" id="IPR006187">
    <property type="entry name" value="Claudin"/>
</dbReference>
<evidence type="ECO:0000256" key="9">
    <source>
        <dbReference type="ARBA" id="ARBA00023136"/>
    </source>
</evidence>
<keyword evidence="7" id="KW-0965">Cell junction</keyword>
<evidence type="ECO:0000256" key="3">
    <source>
        <dbReference type="ARBA" id="ARBA00008295"/>
    </source>
</evidence>
<dbReference type="GO" id="GO:0005886">
    <property type="term" value="C:plasma membrane"/>
    <property type="evidence" value="ECO:0007669"/>
    <property type="project" value="UniProtKB-SubCell"/>
</dbReference>
<dbReference type="STRING" id="8078.ENSFHEP00000028402"/>
<dbReference type="Gene3D" id="1.20.140.150">
    <property type="match status" value="1"/>
</dbReference>
<dbReference type="GO" id="GO:0005198">
    <property type="term" value="F:structural molecule activity"/>
    <property type="evidence" value="ECO:0007669"/>
    <property type="project" value="InterPro"/>
</dbReference>
<organism evidence="11 12">
    <name type="scientific">Fundulus heteroclitus</name>
    <name type="common">Killifish</name>
    <name type="synonym">Mummichog</name>
    <dbReference type="NCBI Taxonomy" id="8078"/>
    <lineage>
        <taxon>Eukaryota</taxon>
        <taxon>Metazoa</taxon>
        <taxon>Chordata</taxon>
        <taxon>Craniata</taxon>
        <taxon>Vertebrata</taxon>
        <taxon>Euteleostomi</taxon>
        <taxon>Actinopterygii</taxon>
        <taxon>Neopterygii</taxon>
        <taxon>Teleostei</taxon>
        <taxon>Neoteleostei</taxon>
        <taxon>Acanthomorphata</taxon>
        <taxon>Ovalentaria</taxon>
        <taxon>Atherinomorphae</taxon>
        <taxon>Cyprinodontiformes</taxon>
        <taxon>Fundulidae</taxon>
        <taxon>Fundulus</taxon>
    </lineage>
</organism>
<name>A0A3Q2QNQ1_FUNHE</name>
<proteinExistence type="inferred from homology"/>
<evidence type="ECO:0008006" key="13">
    <source>
        <dbReference type="Google" id="ProtNLM"/>
    </source>
</evidence>
<dbReference type="InterPro" id="IPR004031">
    <property type="entry name" value="PMP22/EMP/MP20/Claudin"/>
</dbReference>
<evidence type="ECO:0000256" key="5">
    <source>
        <dbReference type="ARBA" id="ARBA00022475"/>
    </source>
</evidence>
<keyword evidence="4" id="KW-0796">Tight junction</keyword>
<dbReference type="GeneTree" id="ENSGT00390000005717"/>
<sequence length="241" mass="26617">MIYLAHTAHLQFLGLVFGFLAWLFILTTIGINEWRLWYVDDVSVINSGVAWVGIWRACFYSHVLPQTENCQSISISDSFLPPEIPLAQVLMMLAVISGLLGNIGAAVAVRMAYFSVEHRRNMRMGFVLAGALYLVTAVFSLVPLLWNMSSVLKNNTIDFPPEFNLPAAPVRQSVGAAIGIGIFSSILMVVSGAIFLCYRYSLQSPDQAFQTDALRLDKLCASNVIQQILLYSISSPLHSLL</sequence>
<dbReference type="Pfam" id="PF13903">
    <property type="entry name" value="Claudin_2"/>
    <property type="match status" value="1"/>
</dbReference>
<comment type="subcellular location">
    <subcellularLocation>
        <location evidence="1">Cell junction</location>
        <location evidence="1">Tight junction</location>
    </subcellularLocation>
    <subcellularLocation>
        <location evidence="2">Cell membrane</location>
        <topology evidence="2">Multi-pass membrane protein</topology>
    </subcellularLocation>
</comment>
<dbReference type="PRINTS" id="PR01077">
    <property type="entry name" value="CLAUDIN"/>
</dbReference>
<reference evidence="11" key="1">
    <citation type="submission" date="2025-08" db="UniProtKB">
        <authorList>
            <consortium name="Ensembl"/>
        </authorList>
    </citation>
    <scope>IDENTIFICATION</scope>
</reference>
<evidence type="ECO:0000256" key="10">
    <source>
        <dbReference type="SAM" id="Phobius"/>
    </source>
</evidence>
<evidence type="ECO:0000256" key="6">
    <source>
        <dbReference type="ARBA" id="ARBA00022692"/>
    </source>
</evidence>
<keyword evidence="5" id="KW-1003">Cell membrane</keyword>
<feature type="transmembrane region" description="Helical" evidence="10">
    <location>
        <begin position="125"/>
        <end position="146"/>
    </location>
</feature>
<keyword evidence="12" id="KW-1185">Reference proteome</keyword>
<accession>A0A3Q2QNQ1</accession>
<evidence type="ECO:0000256" key="2">
    <source>
        <dbReference type="ARBA" id="ARBA00004651"/>
    </source>
</evidence>
<evidence type="ECO:0000256" key="4">
    <source>
        <dbReference type="ARBA" id="ARBA00022427"/>
    </source>
</evidence>